<organism evidence="3 4">
    <name type="scientific">Fervidobacterium nodosum (strain ATCC 35602 / DSM 5306 / Rt17-B1)</name>
    <dbReference type="NCBI Taxonomy" id="381764"/>
    <lineage>
        <taxon>Bacteria</taxon>
        <taxon>Thermotogati</taxon>
        <taxon>Thermotogota</taxon>
        <taxon>Thermotogae</taxon>
        <taxon>Thermotogales</taxon>
        <taxon>Fervidobacteriaceae</taxon>
        <taxon>Fervidobacterium</taxon>
    </lineage>
</organism>
<evidence type="ECO:0000259" key="2">
    <source>
        <dbReference type="Pfam" id="PF13145"/>
    </source>
</evidence>
<evidence type="ECO:0000313" key="3">
    <source>
        <dbReference type="EMBL" id="ABS60999.1"/>
    </source>
</evidence>
<feature type="domain" description="PpiC" evidence="2">
    <location>
        <begin position="110"/>
        <end position="216"/>
    </location>
</feature>
<dbReference type="eggNOG" id="COG0760">
    <property type="taxonomic scope" value="Bacteria"/>
</dbReference>
<proteinExistence type="predicted"/>
<dbReference type="AlphaFoldDB" id="A7HM66"/>
<protein>
    <recommendedName>
        <fullName evidence="2">PpiC domain-containing protein</fullName>
    </recommendedName>
</protein>
<feature type="signal peptide" evidence="1">
    <location>
        <begin position="1"/>
        <end position="23"/>
    </location>
</feature>
<evidence type="ECO:0000256" key="1">
    <source>
        <dbReference type="SAM" id="SignalP"/>
    </source>
</evidence>
<sequence length="440" mass="51542">MRNSKLIFLVFLIGFVVISSSFAQTGTDNKVFGFFELNGKVVPGTEVSEKEVEETYDIYLSYYGSFDPLFEEPYVKAYILNSLLQDKVKEYFAKLENLSLDEFSKQHSTISEEEMMKYYNENREQLMKDEEYVDIDYVIFETQEEAQKFFDTALKEGFQKALEGIKEATNVQSESYDGLKKSETSEIFVDTLFGKYDSKIRIQITDNGNFVFLIRNHNDFSTFDKFKESSKYAEVQQDLGNKKFEDYLNSKIATEKLKIVVPVSYSIWVDYVQGKNPELITSDYYSRMFNEDKTLKTDDIWLLAGIISTMEDAKLTEKYQQEYKAAILKLYENGYKTFSILSRLRQFDNSEEIVLEYNIELSKILLYYIKNGDINSVLQYIYNNLAELDELVNSENPQISQKAMEYLYYMYKSLGDEETAQGYRDKLLQANPEYKFELGQ</sequence>
<dbReference type="HOGENOM" id="CLU_620727_0_0_0"/>
<dbReference type="Pfam" id="PF13145">
    <property type="entry name" value="Rotamase_2"/>
    <property type="match status" value="1"/>
</dbReference>
<reference evidence="3 4" key="1">
    <citation type="submission" date="2007-07" db="EMBL/GenBank/DDBJ databases">
        <title>Complete sequence of Fervidobacterium nodosum Rt17-B1.</title>
        <authorList>
            <consortium name="US DOE Joint Genome Institute"/>
            <person name="Copeland A."/>
            <person name="Lucas S."/>
            <person name="Lapidus A."/>
            <person name="Barry K."/>
            <person name="Glavina del Rio T."/>
            <person name="Dalin E."/>
            <person name="Tice H."/>
            <person name="Pitluck S."/>
            <person name="Saunders E."/>
            <person name="Brettin T."/>
            <person name="Bruce D."/>
            <person name="Detter J.C."/>
            <person name="Han C."/>
            <person name="Schmutz J."/>
            <person name="Larimer F."/>
            <person name="Land M."/>
            <person name="Hauser L."/>
            <person name="Kyrpides N."/>
            <person name="Mikhailova N."/>
            <person name="Nelson K."/>
            <person name="Gogarten J.P."/>
            <person name="Noll K."/>
            <person name="Richardson P."/>
        </authorList>
    </citation>
    <scope>NUCLEOTIDE SEQUENCE [LARGE SCALE GENOMIC DNA]</scope>
    <source>
        <strain evidence="4">ATCC 35602 / DSM 5306 / Rt17-B1</strain>
    </source>
</reference>
<dbReference type="STRING" id="381764.Fnod_1152"/>
<reference evidence="3 4" key="2">
    <citation type="journal article" date="2009" name="Proc. Natl. Acad. Sci. U.S.A.">
        <title>On the chimeric nature, thermophilic origin, and phylogenetic placement of the Thermotogales.</title>
        <authorList>
            <person name="Zhaxybayeva O."/>
            <person name="Swithers K.S."/>
            <person name="Lapierre P."/>
            <person name="Fournier G.P."/>
            <person name="Bickhart D.M."/>
            <person name="DeBoy R.T."/>
            <person name="Nelson K.E."/>
            <person name="Nesbo C.L."/>
            <person name="Doolittle W.F."/>
            <person name="Gogarten J.P."/>
            <person name="Noll K.M."/>
        </authorList>
    </citation>
    <scope>NUCLEOTIDE SEQUENCE [LARGE SCALE GENOMIC DNA]</scope>
    <source>
        <strain evidence="4">ATCC 35602 / DSM 5306 / Rt17-B1</strain>
    </source>
</reference>
<keyword evidence="4" id="KW-1185">Reference proteome</keyword>
<dbReference type="KEGG" id="fno:Fnod_1152"/>
<dbReference type="InterPro" id="IPR000297">
    <property type="entry name" value="PPIase_PpiC"/>
</dbReference>
<dbReference type="OrthoDB" id="40816at2"/>
<accession>A7HM66</accession>
<evidence type="ECO:0000313" key="4">
    <source>
        <dbReference type="Proteomes" id="UP000002415"/>
    </source>
</evidence>
<dbReference type="GO" id="GO:0003755">
    <property type="term" value="F:peptidyl-prolyl cis-trans isomerase activity"/>
    <property type="evidence" value="ECO:0007669"/>
    <property type="project" value="InterPro"/>
</dbReference>
<keyword evidence="1" id="KW-0732">Signal</keyword>
<feature type="chain" id="PRO_5002710311" description="PpiC domain-containing protein" evidence="1">
    <location>
        <begin position="24"/>
        <end position="440"/>
    </location>
</feature>
<name>A7HM66_FERNB</name>
<dbReference type="EMBL" id="CP000771">
    <property type="protein sequence ID" value="ABS60999.1"/>
    <property type="molecule type" value="Genomic_DNA"/>
</dbReference>
<dbReference type="SUPFAM" id="SSF109998">
    <property type="entry name" value="Triger factor/SurA peptide-binding domain-like"/>
    <property type="match status" value="1"/>
</dbReference>
<dbReference type="RefSeq" id="WP_011994312.1">
    <property type="nucleotide sequence ID" value="NC_009718.1"/>
</dbReference>
<dbReference type="InterPro" id="IPR027304">
    <property type="entry name" value="Trigger_fact/SurA_dom_sf"/>
</dbReference>
<dbReference type="Proteomes" id="UP000002415">
    <property type="component" value="Chromosome"/>
</dbReference>
<gene>
    <name evidence="3" type="ordered locus">Fnod_1152</name>
</gene>